<organism evidence="1 2">
    <name type="scientific">Penicillium roqueforti (strain FM164)</name>
    <dbReference type="NCBI Taxonomy" id="1365484"/>
    <lineage>
        <taxon>Eukaryota</taxon>
        <taxon>Fungi</taxon>
        <taxon>Dikarya</taxon>
        <taxon>Ascomycota</taxon>
        <taxon>Pezizomycotina</taxon>
        <taxon>Eurotiomycetes</taxon>
        <taxon>Eurotiomycetidae</taxon>
        <taxon>Eurotiales</taxon>
        <taxon>Aspergillaceae</taxon>
        <taxon>Penicillium</taxon>
    </lineage>
</organism>
<sequence>MCQRGLEVARIAVEAGRNIADSFPLVVIASLIGSGVTETPENLLDRNLAESVVTAAPQSNSR</sequence>
<name>W6QEF1_PENRF</name>
<dbReference type="EMBL" id="HG792017">
    <property type="protein sequence ID" value="CDM35113.1"/>
    <property type="molecule type" value="Genomic_DNA"/>
</dbReference>
<protein>
    <submittedName>
        <fullName evidence="1">Genomic scaffold, ProqFM164S03</fullName>
    </submittedName>
</protein>
<evidence type="ECO:0000313" key="2">
    <source>
        <dbReference type="Proteomes" id="UP000030686"/>
    </source>
</evidence>
<reference evidence="1" key="1">
    <citation type="journal article" date="2014" name="Nat. Commun.">
        <title>Multiple recent horizontal transfers of a large genomic region in cheese making fungi.</title>
        <authorList>
            <person name="Cheeseman K."/>
            <person name="Ropars J."/>
            <person name="Renault P."/>
            <person name="Dupont J."/>
            <person name="Gouzy J."/>
            <person name="Branca A."/>
            <person name="Abraham A.L."/>
            <person name="Ceppi M."/>
            <person name="Conseiller E."/>
            <person name="Debuchy R."/>
            <person name="Malagnac F."/>
            <person name="Goarin A."/>
            <person name="Silar P."/>
            <person name="Lacoste S."/>
            <person name="Sallet E."/>
            <person name="Bensimon A."/>
            <person name="Giraud T."/>
            <person name="Brygoo Y."/>
        </authorList>
    </citation>
    <scope>NUCLEOTIDE SEQUENCE [LARGE SCALE GENOMIC DNA]</scope>
    <source>
        <strain evidence="1">FM164</strain>
    </source>
</reference>
<gene>
    <name evidence="1" type="ORF">PROQFM164_S03g001840</name>
</gene>
<keyword evidence="2" id="KW-1185">Reference proteome</keyword>
<dbReference type="Proteomes" id="UP000030686">
    <property type="component" value="Unassembled WGS sequence"/>
</dbReference>
<proteinExistence type="predicted"/>
<dbReference type="AlphaFoldDB" id="W6QEF1"/>
<evidence type="ECO:0000313" key="1">
    <source>
        <dbReference type="EMBL" id="CDM35113.1"/>
    </source>
</evidence>
<accession>W6QEF1</accession>